<sequence length="130" mass="15075">MFAEFVKEHFSSVFENSANPREKLFLQDGDPRQCSKVARKAIDRLGCRMFAIPPRSPDINPIENIFHLVRKQLQDDALRNKITKESFAAFSERIKHTVKNIPVETINKTILSMNKRMKLIVKGKGNRTKY</sequence>
<evidence type="ECO:0000313" key="2">
    <source>
        <dbReference type="Proteomes" id="UP001152795"/>
    </source>
</evidence>
<evidence type="ECO:0000313" key="1">
    <source>
        <dbReference type="EMBL" id="CAB4013378.1"/>
    </source>
</evidence>
<dbReference type="Gene3D" id="3.30.420.10">
    <property type="entry name" value="Ribonuclease H-like superfamily/Ribonuclease H"/>
    <property type="match status" value="1"/>
</dbReference>
<protein>
    <submittedName>
        <fullName evidence="1">Uncharacterized protein</fullName>
    </submittedName>
</protein>
<dbReference type="OrthoDB" id="10051057at2759"/>
<accession>A0A7D9ELI6</accession>
<gene>
    <name evidence="1" type="ORF">PACLA_8A059277</name>
</gene>
<organism evidence="1 2">
    <name type="scientific">Paramuricea clavata</name>
    <name type="common">Red gorgonian</name>
    <name type="synonym">Violescent sea-whip</name>
    <dbReference type="NCBI Taxonomy" id="317549"/>
    <lineage>
        <taxon>Eukaryota</taxon>
        <taxon>Metazoa</taxon>
        <taxon>Cnidaria</taxon>
        <taxon>Anthozoa</taxon>
        <taxon>Octocorallia</taxon>
        <taxon>Malacalcyonacea</taxon>
        <taxon>Plexauridae</taxon>
        <taxon>Paramuricea</taxon>
    </lineage>
</organism>
<reference evidence="1" key="1">
    <citation type="submission" date="2020-04" db="EMBL/GenBank/DDBJ databases">
        <authorList>
            <person name="Alioto T."/>
            <person name="Alioto T."/>
            <person name="Gomez Garrido J."/>
        </authorList>
    </citation>
    <scope>NUCLEOTIDE SEQUENCE</scope>
    <source>
        <strain evidence="1">A484AB</strain>
    </source>
</reference>
<name>A0A7D9ELI6_PARCT</name>
<dbReference type="InterPro" id="IPR036397">
    <property type="entry name" value="RNaseH_sf"/>
</dbReference>
<dbReference type="AlphaFoldDB" id="A0A7D9ELI6"/>
<proteinExistence type="predicted"/>
<dbReference type="Proteomes" id="UP001152795">
    <property type="component" value="Unassembled WGS sequence"/>
</dbReference>
<keyword evidence="2" id="KW-1185">Reference proteome</keyword>
<dbReference type="GO" id="GO:0003676">
    <property type="term" value="F:nucleic acid binding"/>
    <property type="evidence" value="ECO:0007669"/>
    <property type="project" value="InterPro"/>
</dbReference>
<comment type="caution">
    <text evidence="1">The sequence shown here is derived from an EMBL/GenBank/DDBJ whole genome shotgun (WGS) entry which is preliminary data.</text>
</comment>
<dbReference type="EMBL" id="CACRXK020007861">
    <property type="protein sequence ID" value="CAB4013378.1"/>
    <property type="molecule type" value="Genomic_DNA"/>
</dbReference>